<evidence type="ECO:0000313" key="3">
    <source>
        <dbReference type="Proteomes" id="UP000009131"/>
    </source>
</evidence>
<dbReference type="Pfam" id="PF04646">
    <property type="entry name" value="DUF604"/>
    <property type="match status" value="2"/>
</dbReference>
<keyword evidence="3" id="KW-1185">Reference proteome</keyword>
<sequence>MASRRSALPFKMAKPSMLALPALDKITEKRLSLTGSPLPSPTLSTARTRRHEQNRRITLTVATLLAITGLFLLAGPAWFTPHHAQDSELKSPLLTGAGRVQSSFTSAGATLLHKTPKLKIPGIMPIALAPKRRDGSHVSIAAALQVKAEPYDITHPPSPQSPVPWSKKDLMPVSGTGHRGVGAVDETHGLQISAYPARAILPAGAPSYKDLMFAVATTPDRALQYLPLWRYWLKHGSPCLLAFHEKDRTRVKEVTAKMAELSVECLVIYNQLERSEHRTFGNIREMHEFAKQLEWTPTWFIQMDDDTIWLDLRSLRRNLARYSPKEDYLLGSTSEGEEQKRIFNFMGFGGAGLIMSTSLLDKMAAKWKGCYEVVKSEFGGDGMINKCAKMVMQRDSLEQTVTVELGMHQMDFRGDPSGFYQSGMPFLTLHHVNAAIWGPPIPKEYERSMFEVTELLLQAAEALGGDNFGRRYMFADGKQLMVVGYSLTEYSHPLTPSDLQSVEHTYDADLLFPQRPKIREALVPWSQKQGKRTYFISRVRKLANGQVLLSFQDIDRVDIHILWDTTGMVKAAQFRADLFVYQDPAKSSEIAVSRKHIEEEAIRQARGIRLNAKIRPITQEYNETLVAPDADVFWTDEPLLTETQDDGDRINGMLSHELPVFPRVPRLDPQKAPTPQEIFFSFATSVDRLIRFAPLWPLWLHAGSPCLIVLDERERPRHQEAVDSLRRYDLRCELLYSPSPRYEHRVLGSVVFMRKETQRHRLRIKWYFIADDDTCIFSIDGVRRMLEKYDPRKMLMIGNTSEGVEQAGIFGIMAFGGSGIVLSKPLLDAMAREHDKYLSDKNDSMNIFGGDEMITRCASMLMGLDKAQALTRESSLHQFDLRGNPAGFLQAGLPILTIHHTTASNWAYAVPSPGRDPFQVIGVLQRAAIFLGPDTLFRRYVFGDGKHVMTAGYSIVEYRHNLTPDDMTKMEKTYANELMWVSGRRCGAGIDDIDEQVSAEGEHSRGSCEMGQAKQQALILHQRPAFARPLDGARSSAGHSRVKSLLNRRETGVNAVAQHVDSLGRAELVSARNI</sequence>
<proteinExistence type="predicted"/>
<reference evidence="2 3" key="1">
    <citation type="journal article" date="2011" name="J. Gen. Appl. Microbiol.">
        <title>Draft genome sequencing of the enigmatic basidiomycete Mixia osmundae.</title>
        <authorList>
            <person name="Nishida H."/>
            <person name="Nagatsuka Y."/>
            <person name="Sugiyama J."/>
        </authorList>
    </citation>
    <scope>NUCLEOTIDE SEQUENCE [LARGE SCALE GENOMIC DNA]</scope>
    <source>
        <strain evidence="3">CBS 9802 / IAM 14324 / JCM 22182 / KY 12970</strain>
    </source>
</reference>
<evidence type="ECO:0008006" key="4">
    <source>
        <dbReference type="Google" id="ProtNLM"/>
    </source>
</evidence>
<dbReference type="eggNOG" id="KOG2246">
    <property type="taxonomic scope" value="Eukaryota"/>
</dbReference>
<dbReference type="EMBL" id="BABT02000067">
    <property type="protein sequence ID" value="GAA95859.1"/>
    <property type="molecule type" value="Genomic_DNA"/>
</dbReference>
<evidence type="ECO:0000313" key="2">
    <source>
        <dbReference type="EMBL" id="GAA95859.1"/>
    </source>
</evidence>
<reference evidence="2 3" key="2">
    <citation type="journal article" date="2012" name="Open Biol.">
        <title>Characteristics of nucleosomes and linker DNA regions on the genome of the basidiomycete Mixia osmundae revealed by mono- and dinucleosome mapping.</title>
        <authorList>
            <person name="Nishida H."/>
            <person name="Kondo S."/>
            <person name="Matsumoto T."/>
            <person name="Suzuki Y."/>
            <person name="Yoshikawa H."/>
            <person name="Taylor T.D."/>
            <person name="Sugiyama J."/>
        </authorList>
    </citation>
    <scope>NUCLEOTIDE SEQUENCE [LARGE SCALE GENOMIC DNA]</scope>
    <source>
        <strain evidence="3">CBS 9802 / IAM 14324 / JCM 22182 / KY 12970</strain>
    </source>
</reference>
<evidence type="ECO:0000256" key="1">
    <source>
        <dbReference type="SAM" id="Phobius"/>
    </source>
</evidence>
<dbReference type="RefSeq" id="XP_014566853.1">
    <property type="nucleotide sequence ID" value="XM_014711367.1"/>
</dbReference>
<comment type="caution">
    <text evidence="2">The sequence shown here is derived from an EMBL/GenBank/DDBJ whole genome shotgun (WGS) entry which is preliminary data.</text>
</comment>
<dbReference type="STRING" id="764103.G7DZ49"/>
<dbReference type="InterPro" id="IPR006740">
    <property type="entry name" value="DUF604"/>
</dbReference>
<accession>G7DZ49</accession>
<keyword evidence="1" id="KW-0812">Transmembrane</keyword>
<organism evidence="2 3">
    <name type="scientific">Mixia osmundae (strain CBS 9802 / IAM 14324 / JCM 22182 / KY 12970)</name>
    <dbReference type="NCBI Taxonomy" id="764103"/>
    <lineage>
        <taxon>Eukaryota</taxon>
        <taxon>Fungi</taxon>
        <taxon>Dikarya</taxon>
        <taxon>Basidiomycota</taxon>
        <taxon>Pucciniomycotina</taxon>
        <taxon>Mixiomycetes</taxon>
        <taxon>Mixiales</taxon>
        <taxon>Mixiaceae</taxon>
        <taxon>Mixia</taxon>
    </lineage>
</organism>
<dbReference type="Proteomes" id="UP000009131">
    <property type="component" value="Unassembled WGS sequence"/>
</dbReference>
<dbReference type="InParanoid" id="G7DZ49"/>
<protein>
    <recommendedName>
        <fullName evidence="4">Glycosyltransferase family 31 protein</fullName>
    </recommendedName>
</protein>
<dbReference type="HOGENOM" id="CLU_287150_0_0_1"/>
<keyword evidence="1" id="KW-1133">Transmembrane helix</keyword>
<dbReference type="PANTHER" id="PTHR10811">
    <property type="entry name" value="FRINGE-RELATED"/>
    <property type="match status" value="1"/>
</dbReference>
<dbReference type="Gene3D" id="3.90.550.50">
    <property type="match status" value="2"/>
</dbReference>
<name>G7DZ49_MIXOS</name>
<feature type="transmembrane region" description="Helical" evidence="1">
    <location>
        <begin position="57"/>
        <end position="79"/>
    </location>
</feature>
<gene>
    <name evidence="2" type="primary">Mo02516</name>
    <name evidence="2" type="ORF">E5Q_02516</name>
</gene>
<keyword evidence="1" id="KW-0472">Membrane</keyword>
<dbReference type="AlphaFoldDB" id="G7DZ49"/>
<dbReference type="OrthoDB" id="2187549at2759"/>